<dbReference type="AlphaFoldDB" id="A0A0E9R940"/>
<dbReference type="EMBL" id="GBXM01082948">
    <property type="protein sequence ID" value="JAH25629.1"/>
    <property type="molecule type" value="Transcribed_RNA"/>
</dbReference>
<protein>
    <submittedName>
        <fullName evidence="1">Uncharacterized protein</fullName>
    </submittedName>
</protein>
<accession>A0A0E9R940</accession>
<organism evidence="1">
    <name type="scientific">Anguilla anguilla</name>
    <name type="common">European freshwater eel</name>
    <name type="synonym">Muraena anguilla</name>
    <dbReference type="NCBI Taxonomy" id="7936"/>
    <lineage>
        <taxon>Eukaryota</taxon>
        <taxon>Metazoa</taxon>
        <taxon>Chordata</taxon>
        <taxon>Craniata</taxon>
        <taxon>Vertebrata</taxon>
        <taxon>Euteleostomi</taxon>
        <taxon>Actinopterygii</taxon>
        <taxon>Neopterygii</taxon>
        <taxon>Teleostei</taxon>
        <taxon>Anguilliformes</taxon>
        <taxon>Anguillidae</taxon>
        <taxon>Anguilla</taxon>
    </lineage>
</organism>
<evidence type="ECO:0000313" key="1">
    <source>
        <dbReference type="EMBL" id="JAH25629.1"/>
    </source>
</evidence>
<reference evidence="1" key="2">
    <citation type="journal article" date="2015" name="Fish Shellfish Immunol.">
        <title>Early steps in the European eel (Anguilla anguilla)-Vibrio vulnificus interaction in the gills: Role of the RtxA13 toxin.</title>
        <authorList>
            <person name="Callol A."/>
            <person name="Pajuelo D."/>
            <person name="Ebbesson L."/>
            <person name="Teles M."/>
            <person name="MacKenzie S."/>
            <person name="Amaro C."/>
        </authorList>
    </citation>
    <scope>NUCLEOTIDE SEQUENCE</scope>
</reference>
<proteinExistence type="predicted"/>
<sequence>MKMDKRLKSGILPHWWRPLEPHLCTVEQTKETVKCKL</sequence>
<reference evidence="1" key="1">
    <citation type="submission" date="2014-11" db="EMBL/GenBank/DDBJ databases">
        <authorList>
            <person name="Amaro Gonzalez C."/>
        </authorList>
    </citation>
    <scope>NUCLEOTIDE SEQUENCE</scope>
</reference>
<name>A0A0E9R940_ANGAN</name>